<accession>A0AAD5XXK9</accession>
<gene>
    <name evidence="3" type="ORF">HK099_008584</name>
</gene>
<protein>
    <submittedName>
        <fullName evidence="3">Uncharacterized protein</fullName>
    </submittedName>
</protein>
<feature type="coiled-coil region" evidence="1">
    <location>
        <begin position="100"/>
        <end position="127"/>
    </location>
</feature>
<feature type="compositionally biased region" description="Basic and acidic residues" evidence="2">
    <location>
        <begin position="77"/>
        <end position="88"/>
    </location>
</feature>
<evidence type="ECO:0000313" key="4">
    <source>
        <dbReference type="Proteomes" id="UP001211065"/>
    </source>
</evidence>
<reference evidence="3" key="1">
    <citation type="submission" date="2020-05" db="EMBL/GenBank/DDBJ databases">
        <title>Phylogenomic resolution of chytrid fungi.</title>
        <authorList>
            <person name="Stajich J.E."/>
            <person name="Amses K."/>
            <person name="Simmons R."/>
            <person name="Seto K."/>
            <person name="Myers J."/>
            <person name="Bonds A."/>
            <person name="Quandt C.A."/>
            <person name="Barry K."/>
            <person name="Liu P."/>
            <person name="Grigoriev I."/>
            <person name="Longcore J.E."/>
            <person name="James T.Y."/>
        </authorList>
    </citation>
    <scope>NUCLEOTIDE SEQUENCE</scope>
    <source>
        <strain evidence="3">JEL0476</strain>
    </source>
</reference>
<evidence type="ECO:0000256" key="2">
    <source>
        <dbReference type="SAM" id="MobiDB-lite"/>
    </source>
</evidence>
<proteinExistence type="predicted"/>
<dbReference type="Proteomes" id="UP001211065">
    <property type="component" value="Unassembled WGS sequence"/>
</dbReference>
<keyword evidence="1" id="KW-0175">Coiled coil</keyword>
<comment type="caution">
    <text evidence="3">The sequence shown here is derived from an EMBL/GenBank/DDBJ whole genome shotgun (WGS) entry which is preliminary data.</text>
</comment>
<dbReference type="EMBL" id="JADGJW010000096">
    <property type="protein sequence ID" value="KAJ3224340.1"/>
    <property type="molecule type" value="Genomic_DNA"/>
</dbReference>
<organism evidence="3 4">
    <name type="scientific">Clydaea vesicula</name>
    <dbReference type="NCBI Taxonomy" id="447962"/>
    <lineage>
        <taxon>Eukaryota</taxon>
        <taxon>Fungi</taxon>
        <taxon>Fungi incertae sedis</taxon>
        <taxon>Chytridiomycota</taxon>
        <taxon>Chytridiomycota incertae sedis</taxon>
        <taxon>Chytridiomycetes</taxon>
        <taxon>Lobulomycetales</taxon>
        <taxon>Lobulomycetaceae</taxon>
        <taxon>Clydaea</taxon>
    </lineage>
</organism>
<evidence type="ECO:0000256" key="1">
    <source>
        <dbReference type="SAM" id="Coils"/>
    </source>
</evidence>
<name>A0AAD5XXK9_9FUNG</name>
<sequence>MTKQKINWNIFQVTKEIELLKIILSNLNKHHKSLGYFDWDSVKNDKSIREKVKVVTKGLTLSRKDDNSETEGSGEEEPAHKKQKKIPDSSKIAIDYTRTSKDLIFIEKKLEKKLDELKDEFVECLLKKGESKANAIRYLNSLMNEHSNDREFVTMEEKEMRFSMKGKKERDLLIRKLELKRQVEELIEELTSIWKEEGEWLNIQEEFLIQNISFCTMLEKNKKTISVEQLIEMKDNRINNLSSTDLILMLKIPSQQSSHSSIFQTLKKRIQATSYDKDLLKALKILKVIVASNEEVASYVYTWIVSVLRGFPDSKATLLICIKDQLSHPIISSLTEVLINIFITNENREHAINFIQNWMEGKYITLRWVFFYLLQEIGQIFLPIIHNFAINFYATNGNPILSLIKDQPDCGVENDPLSLTLMEIFQFVMSLNNGCLVLSLNELLTMYIEAVKVKPTKDSIKPFILSYLFTIAFISPSAFEILLNRILNYHFLIHVETICHCESKRSFSNFRLIDGTIAAVSNVCHYWVRLLITHRLLQLQQSTKLPFIFLFLDKCMETFHFAEFEKRRDCTELFLGVCDILVKDCLNSFQNLFIYSDLKLRTEGLKSFEDFHEEIFDSLLVRTQKIFFTNANGHDAVSIHSEFLKPVIIKNLIDLVQLLGLNFGEQFIVKAFKSLFTKFPEAAFLNYFHYFRKGWERNFDKFNDTFEKFLQTSLLEKNSTEYVLTLDSTSQNIFIRNLSALYLTNNVEEFTLKNMSNFLFSLIEVYHRFEVTEYEEKLLVLRILNKIAMSELNPKNETFMEEYNFLYLDQPRVIKFYREVLEKIFFIGIKDLMLHDVNNEQLFTEMNDVCFNTCIPDILLETLGISSNILIELSKFQGIYMNCGITLLNEASSFFNRMGKYSLSLTNKWMLEPDTVKKDYSEKANSLKSIPETKNFLGNEIVNNDVFKAQLKTSRKTLTKGVVTYDAL</sequence>
<evidence type="ECO:0000313" key="3">
    <source>
        <dbReference type="EMBL" id="KAJ3224340.1"/>
    </source>
</evidence>
<dbReference type="AlphaFoldDB" id="A0AAD5XXK9"/>
<keyword evidence="4" id="KW-1185">Reference proteome</keyword>
<feature type="region of interest" description="Disordered" evidence="2">
    <location>
        <begin position="63"/>
        <end position="88"/>
    </location>
</feature>